<name>A0A1H9ANI1_9BACT</name>
<protein>
    <recommendedName>
        <fullName evidence="4">Lipoprotein</fullName>
    </recommendedName>
</protein>
<keyword evidence="1" id="KW-0732">Signal</keyword>
<accession>A0A1H9ANI1</accession>
<dbReference type="RefSeq" id="WP_090165325.1">
    <property type="nucleotide sequence ID" value="NZ_FOFB01000002.1"/>
</dbReference>
<dbReference type="STRING" id="478744.SAMN05444359_102142"/>
<dbReference type="EMBL" id="FOFB01000002">
    <property type="protein sequence ID" value="SEP77488.1"/>
    <property type="molecule type" value="Genomic_DNA"/>
</dbReference>
<evidence type="ECO:0008006" key="4">
    <source>
        <dbReference type="Google" id="ProtNLM"/>
    </source>
</evidence>
<gene>
    <name evidence="2" type="ORF">SAMN05444359_102142</name>
</gene>
<proteinExistence type="predicted"/>
<feature type="chain" id="PRO_5011486201" description="Lipoprotein" evidence="1">
    <location>
        <begin position="21"/>
        <end position="164"/>
    </location>
</feature>
<keyword evidence="3" id="KW-1185">Reference proteome</keyword>
<evidence type="ECO:0000313" key="2">
    <source>
        <dbReference type="EMBL" id="SEP77488.1"/>
    </source>
</evidence>
<organism evidence="2 3">
    <name type="scientific">Neolewinella agarilytica</name>
    <dbReference type="NCBI Taxonomy" id="478744"/>
    <lineage>
        <taxon>Bacteria</taxon>
        <taxon>Pseudomonadati</taxon>
        <taxon>Bacteroidota</taxon>
        <taxon>Saprospiria</taxon>
        <taxon>Saprospirales</taxon>
        <taxon>Lewinellaceae</taxon>
        <taxon>Neolewinella</taxon>
    </lineage>
</organism>
<dbReference type="AlphaFoldDB" id="A0A1H9ANI1"/>
<dbReference type="Proteomes" id="UP000199021">
    <property type="component" value="Unassembled WGS sequence"/>
</dbReference>
<sequence length="164" mass="17608">MLRKISLFVILLVCLIQACAPDEIDPVVAEAPSLVGRITETGPALTVPNAEVTSIFLNNFPVSDISLIELVENKTESGKYFLYAEGNDLSPDVEDGQKLAMRFTTESRGNEIHLFLAKSLGESCSGVNCSLCAFKDGGGCTCKKAIDLLKPAGCNHTITKPDEE</sequence>
<evidence type="ECO:0000256" key="1">
    <source>
        <dbReference type="SAM" id="SignalP"/>
    </source>
</evidence>
<feature type="signal peptide" evidence="1">
    <location>
        <begin position="1"/>
        <end position="20"/>
    </location>
</feature>
<evidence type="ECO:0000313" key="3">
    <source>
        <dbReference type="Proteomes" id="UP000199021"/>
    </source>
</evidence>
<dbReference type="OrthoDB" id="1467925at2"/>
<dbReference type="PROSITE" id="PS51257">
    <property type="entry name" value="PROKAR_LIPOPROTEIN"/>
    <property type="match status" value="1"/>
</dbReference>
<dbReference type="InParanoid" id="A0A1H9ANI1"/>
<reference evidence="3" key="1">
    <citation type="submission" date="2016-10" db="EMBL/GenBank/DDBJ databases">
        <authorList>
            <person name="Varghese N."/>
            <person name="Submissions S."/>
        </authorList>
    </citation>
    <scope>NUCLEOTIDE SEQUENCE [LARGE SCALE GENOMIC DNA]</scope>
    <source>
        <strain evidence="3">DSM 24740</strain>
    </source>
</reference>